<dbReference type="EMBL" id="AMCI01000338">
    <property type="protein sequence ID" value="EJX09673.1"/>
    <property type="molecule type" value="Genomic_DNA"/>
</dbReference>
<gene>
    <name evidence="1" type="ORF">EVA_02215</name>
</gene>
<sequence length="60" mass="6639">MCRAYTFKHGIVPSGRNVIEACVSFSDNRFPNQNLSGISVCDTVASLSFCDFQLVEIPPR</sequence>
<evidence type="ECO:0000313" key="1">
    <source>
        <dbReference type="EMBL" id="EJX09673.1"/>
    </source>
</evidence>
<proteinExistence type="predicted"/>
<accession>J9H1N6</accession>
<protein>
    <submittedName>
        <fullName evidence="1">Uncharacterized protein</fullName>
    </submittedName>
</protein>
<dbReference type="AlphaFoldDB" id="J9H1N6"/>
<reference evidence="1" key="1">
    <citation type="journal article" date="2012" name="PLoS ONE">
        <title>Gene sets for utilization of primary and secondary nutrition supplies in the distal gut of endangered iberian lynx.</title>
        <authorList>
            <person name="Alcaide M."/>
            <person name="Messina E."/>
            <person name="Richter M."/>
            <person name="Bargiela R."/>
            <person name="Peplies J."/>
            <person name="Huws S.A."/>
            <person name="Newbold C.J."/>
            <person name="Golyshin P.N."/>
            <person name="Simon M.A."/>
            <person name="Lopez G."/>
            <person name="Yakimov M.M."/>
            <person name="Ferrer M."/>
        </authorList>
    </citation>
    <scope>NUCLEOTIDE SEQUENCE</scope>
</reference>
<name>J9H1N6_9ZZZZ</name>
<organism evidence="1">
    <name type="scientific">gut metagenome</name>
    <dbReference type="NCBI Taxonomy" id="749906"/>
    <lineage>
        <taxon>unclassified sequences</taxon>
        <taxon>metagenomes</taxon>
        <taxon>organismal metagenomes</taxon>
    </lineage>
</organism>
<comment type="caution">
    <text evidence="1">The sequence shown here is derived from an EMBL/GenBank/DDBJ whole genome shotgun (WGS) entry which is preliminary data.</text>
</comment>